<dbReference type="Gene3D" id="3.40.50.2000">
    <property type="entry name" value="Glycogen Phosphorylase B"/>
    <property type="match status" value="2"/>
</dbReference>
<feature type="domain" description="Glycosyltransferase subfamily 4-like N-terminal" evidence="1">
    <location>
        <begin position="20"/>
        <end position="218"/>
    </location>
</feature>
<evidence type="ECO:0000313" key="4">
    <source>
        <dbReference type="Proteomes" id="UP000037784"/>
    </source>
</evidence>
<dbReference type="EMBL" id="LGKN01000009">
    <property type="protein sequence ID" value="KPL86330.1"/>
    <property type="molecule type" value="Genomic_DNA"/>
</dbReference>
<dbReference type="InterPro" id="IPR028098">
    <property type="entry name" value="Glyco_trans_4-like_N"/>
</dbReference>
<dbReference type="SUPFAM" id="SSF53756">
    <property type="entry name" value="UDP-Glycosyltransferase/glycogen phosphorylase"/>
    <property type="match status" value="1"/>
</dbReference>
<reference evidence="3 5" key="2">
    <citation type="submission" date="2015-07" db="EMBL/GenBank/DDBJ databases">
        <title>Whole genome sequence of Ardenticatena maritima DSM 23922.</title>
        <authorList>
            <person name="Hemp J."/>
            <person name="Ward L.M."/>
            <person name="Pace L.A."/>
            <person name="Fischer W.W."/>
        </authorList>
    </citation>
    <scope>NUCLEOTIDE SEQUENCE [LARGE SCALE GENOMIC DNA]</scope>
    <source>
        <strain evidence="3 5">110S</strain>
    </source>
</reference>
<name>A0A0M8K5K0_9CHLR</name>
<evidence type="ECO:0000313" key="5">
    <source>
        <dbReference type="Proteomes" id="UP000050502"/>
    </source>
</evidence>
<evidence type="ECO:0000259" key="1">
    <source>
        <dbReference type="Pfam" id="PF13439"/>
    </source>
</evidence>
<dbReference type="OrthoDB" id="9807209at2"/>
<proteinExistence type="predicted"/>
<gene>
    <name evidence="2" type="ORF">ARMA_0596</name>
    <name evidence="3" type="ORF">SE16_13455</name>
</gene>
<dbReference type="CDD" id="cd03801">
    <property type="entry name" value="GT4_PimA-like"/>
    <property type="match status" value="1"/>
</dbReference>
<organism evidence="2 4">
    <name type="scientific">Ardenticatena maritima</name>
    <dbReference type="NCBI Taxonomy" id="872965"/>
    <lineage>
        <taxon>Bacteria</taxon>
        <taxon>Bacillati</taxon>
        <taxon>Chloroflexota</taxon>
        <taxon>Ardenticatenia</taxon>
        <taxon>Ardenticatenales</taxon>
        <taxon>Ardenticatenaceae</taxon>
        <taxon>Ardenticatena</taxon>
    </lineage>
</organism>
<dbReference type="PANTHER" id="PTHR12526">
    <property type="entry name" value="GLYCOSYLTRANSFERASE"/>
    <property type="match status" value="1"/>
</dbReference>
<dbReference type="RefSeq" id="WP_054492092.1">
    <property type="nucleotide sequence ID" value="NZ_BBZA01000034.1"/>
</dbReference>
<dbReference type="EMBL" id="BBZA01000034">
    <property type="protein sequence ID" value="GAP62173.1"/>
    <property type="molecule type" value="Genomic_DNA"/>
</dbReference>
<dbReference type="Pfam" id="PF13692">
    <property type="entry name" value="Glyco_trans_1_4"/>
    <property type="match status" value="1"/>
</dbReference>
<dbReference type="Proteomes" id="UP000050502">
    <property type="component" value="Unassembled WGS sequence"/>
</dbReference>
<comment type="caution">
    <text evidence="2">The sequence shown here is derived from an EMBL/GenBank/DDBJ whole genome shotgun (WGS) entry which is preliminary data.</text>
</comment>
<accession>A0A0M8K5K0</accession>
<dbReference type="GO" id="GO:0016757">
    <property type="term" value="F:glycosyltransferase activity"/>
    <property type="evidence" value="ECO:0007669"/>
    <property type="project" value="TreeGrafter"/>
</dbReference>
<dbReference type="PANTHER" id="PTHR12526:SF600">
    <property type="entry name" value="GLYCOSYL TRANSFERASE GROUP 1"/>
    <property type="match status" value="1"/>
</dbReference>
<protein>
    <recommendedName>
        <fullName evidence="1">Glycosyltransferase subfamily 4-like N-terminal domain-containing protein</fullName>
    </recommendedName>
</protein>
<reference evidence="2 4" key="1">
    <citation type="journal article" date="2015" name="Genome Announc.">
        <title>Draft Genome Sequence of a Heterotrophic Facultative Anaerobic Thermophilic Bacterium, Ardenticatena maritima Strain 110ST.</title>
        <authorList>
            <person name="Kawaichi S."/>
            <person name="Yoshida T."/>
            <person name="Sako Y."/>
            <person name="Nakamura R."/>
        </authorList>
    </citation>
    <scope>NUCLEOTIDE SEQUENCE [LARGE SCALE GENOMIC DNA]</scope>
    <source>
        <strain evidence="2 4">110S</strain>
    </source>
</reference>
<dbReference type="AlphaFoldDB" id="A0A0M8K5K0"/>
<evidence type="ECO:0000313" key="2">
    <source>
        <dbReference type="EMBL" id="GAP62173.1"/>
    </source>
</evidence>
<dbReference type="Proteomes" id="UP000037784">
    <property type="component" value="Unassembled WGS sequence"/>
</dbReference>
<evidence type="ECO:0000313" key="3">
    <source>
        <dbReference type="EMBL" id="KPL86330.1"/>
    </source>
</evidence>
<dbReference type="STRING" id="872965.SE16_13455"/>
<keyword evidence="4" id="KW-1185">Reference proteome</keyword>
<sequence>MRLLFMTPQLPYPPHQGASLRNWAFIRELARRHEVHLFTLLAPGQSIADHATQTVRDHVASLTALPQPTRSTARRLWQLLASPRPDLALRLWHPQIASALAQTLSEGAFDIVQVEGLELMALCEPWLGQARGPRWVYDAHNAEADLQASAWHADRRNPRRWHAAAYSFIQWHKLRRYEATMLPRFDGLTCVSNADAESLAALSGRQPLVVPNGVDTARFAPGRVAPHARLRDHPAVVFTGKMDFRPNVDAVLWFAHEIWPRIRAAVPQARFWIVGQRPTAAVQALGEIEGIHVTGAVPDIEPYLEGASVVIAPLRMGSGTRLKVLQALSMARPMVSTTLGCAGLGVRHNEHLAIADTPETFAAHTIDLLTNPNAARAMAARGREYVRAHYDWRVLVPRLETLYETLLEHARAP</sequence>
<dbReference type="InParanoid" id="A0A0M8K5K0"/>
<reference evidence="4" key="3">
    <citation type="submission" date="2015-08" db="EMBL/GenBank/DDBJ databases">
        <title>Draft Genome Sequence of a Heterotrophic Facultative Anaerobic Bacterium Ardenticatena maritima Strain 110S.</title>
        <authorList>
            <person name="Kawaichi S."/>
            <person name="Yoshida T."/>
            <person name="Sako Y."/>
            <person name="Nakamura R."/>
        </authorList>
    </citation>
    <scope>NUCLEOTIDE SEQUENCE [LARGE SCALE GENOMIC DNA]</scope>
    <source>
        <strain evidence="4">110S</strain>
    </source>
</reference>
<dbReference type="Pfam" id="PF13439">
    <property type="entry name" value="Glyco_transf_4"/>
    <property type="match status" value="1"/>
</dbReference>